<dbReference type="FunFam" id="3.30.565.10:FF:000006">
    <property type="entry name" value="Sensor histidine kinase WalK"/>
    <property type="match status" value="1"/>
</dbReference>
<dbReference type="Gene3D" id="6.10.340.10">
    <property type="match status" value="1"/>
</dbReference>
<dbReference type="InterPro" id="IPR036097">
    <property type="entry name" value="HisK_dim/P_sf"/>
</dbReference>
<feature type="transmembrane region" description="Helical" evidence="13">
    <location>
        <begin position="174"/>
        <end position="200"/>
    </location>
</feature>
<dbReference type="InterPro" id="IPR050428">
    <property type="entry name" value="TCS_sensor_his_kinase"/>
</dbReference>
<evidence type="ECO:0000256" key="4">
    <source>
        <dbReference type="ARBA" id="ARBA00012438"/>
    </source>
</evidence>
<dbReference type="GO" id="GO:0005886">
    <property type="term" value="C:plasma membrane"/>
    <property type="evidence" value="ECO:0007669"/>
    <property type="project" value="UniProtKB-SubCell"/>
</dbReference>
<evidence type="ECO:0000256" key="12">
    <source>
        <dbReference type="SAM" id="MobiDB-lite"/>
    </source>
</evidence>
<organism evidence="16 17">
    <name type="scientific">Rothia aerolata</name>
    <dbReference type="NCBI Taxonomy" id="1812262"/>
    <lineage>
        <taxon>Bacteria</taxon>
        <taxon>Bacillati</taxon>
        <taxon>Actinomycetota</taxon>
        <taxon>Actinomycetes</taxon>
        <taxon>Micrococcales</taxon>
        <taxon>Micrococcaceae</taxon>
        <taxon>Rothia</taxon>
    </lineage>
</organism>
<evidence type="ECO:0000256" key="1">
    <source>
        <dbReference type="ARBA" id="ARBA00000085"/>
    </source>
</evidence>
<dbReference type="Pfam" id="PF02518">
    <property type="entry name" value="HATPase_c"/>
    <property type="match status" value="1"/>
</dbReference>
<dbReference type="CDD" id="cd00082">
    <property type="entry name" value="HisKA"/>
    <property type="match status" value="1"/>
</dbReference>
<comment type="cofactor">
    <cofactor evidence="2">
        <name>a divalent metal cation</name>
        <dbReference type="ChEBI" id="CHEBI:60240"/>
    </cofactor>
</comment>
<dbReference type="SMART" id="SM00387">
    <property type="entry name" value="HATPase_c"/>
    <property type="match status" value="1"/>
</dbReference>
<gene>
    <name evidence="16" type="ORF">GCM10007359_20200</name>
</gene>
<dbReference type="GO" id="GO:0000155">
    <property type="term" value="F:phosphorelay sensor kinase activity"/>
    <property type="evidence" value="ECO:0007669"/>
    <property type="project" value="InterPro"/>
</dbReference>
<evidence type="ECO:0000256" key="6">
    <source>
        <dbReference type="ARBA" id="ARBA00022679"/>
    </source>
</evidence>
<dbReference type="RefSeq" id="WP_188360252.1">
    <property type="nucleotide sequence ID" value="NZ_BMDC01000004.1"/>
</dbReference>
<evidence type="ECO:0000313" key="17">
    <source>
        <dbReference type="Proteomes" id="UP000600171"/>
    </source>
</evidence>
<dbReference type="PROSITE" id="PS50885">
    <property type="entry name" value="HAMP"/>
    <property type="match status" value="1"/>
</dbReference>
<comment type="catalytic activity">
    <reaction evidence="1">
        <text>ATP + protein L-histidine = ADP + protein N-phospho-L-histidine.</text>
        <dbReference type="EC" id="2.7.13.3"/>
    </reaction>
</comment>
<evidence type="ECO:0000256" key="3">
    <source>
        <dbReference type="ARBA" id="ARBA00004236"/>
    </source>
</evidence>
<dbReference type="SMART" id="SM00304">
    <property type="entry name" value="HAMP"/>
    <property type="match status" value="1"/>
</dbReference>
<evidence type="ECO:0000256" key="13">
    <source>
        <dbReference type="SAM" id="Phobius"/>
    </source>
</evidence>
<keyword evidence="11 13" id="KW-0472">Membrane</keyword>
<dbReference type="InterPro" id="IPR003660">
    <property type="entry name" value="HAMP_dom"/>
</dbReference>
<comment type="subcellular location">
    <subcellularLocation>
        <location evidence="3">Cell membrane</location>
    </subcellularLocation>
</comment>
<evidence type="ECO:0000313" key="16">
    <source>
        <dbReference type="EMBL" id="GGH66208.1"/>
    </source>
</evidence>
<keyword evidence="7 13" id="KW-0812">Transmembrane</keyword>
<feature type="transmembrane region" description="Helical" evidence="13">
    <location>
        <begin position="12"/>
        <end position="34"/>
    </location>
</feature>
<dbReference type="SMART" id="SM00388">
    <property type="entry name" value="HisKA"/>
    <property type="match status" value="1"/>
</dbReference>
<evidence type="ECO:0000256" key="8">
    <source>
        <dbReference type="ARBA" id="ARBA00022777"/>
    </source>
</evidence>
<accession>A0A917MVI9</accession>
<dbReference type="PRINTS" id="PR00344">
    <property type="entry name" value="BCTRLSENSOR"/>
</dbReference>
<dbReference type="Proteomes" id="UP000600171">
    <property type="component" value="Unassembled WGS sequence"/>
</dbReference>
<feature type="region of interest" description="Disordered" evidence="12">
    <location>
        <begin position="60"/>
        <end position="89"/>
    </location>
</feature>
<evidence type="ECO:0000259" key="14">
    <source>
        <dbReference type="PROSITE" id="PS50109"/>
    </source>
</evidence>
<evidence type="ECO:0000256" key="2">
    <source>
        <dbReference type="ARBA" id="ARBA00001968"/>
    </source>
</evidence>
<keyword evidence="6" id="KW-0808">Transferase</keyword>
<keyword evidence="5" id="KW-0597">Phosphoprotein</keyword>
<evidence type="ECO:0000259" key="15">
    <source>
        <dbReference type="PROSITE" id="PS50885"/>
    </source>
</evidence>
<proteinExistence type="predicted"/>
<evidence type="ECO:0000256" key="10">
    <source>
        <dbReference type="ARBA" id="ARBA00023012"/>
    </source>
</evidence>
<feature type="domain" description="Histidine kinase" evidence="14">
    <location>
        <begin position="277"/>
        <end position="492"/>
    </location>
</feature>
<dbReference type="CDD" id="cd00075">
    <property type="entry name" value="HATPase"/>
    <property type="match status" value="1"/>
</dbReference>
<dbReference type="InterPro" id="IPR003661">
    <property type="entry name" value="HisK_dim/P_dom"/>
</dbReference>
<dbReference type="FunFam" id="1.10.287.130:FF:000001">
    <property type="entry name" value="Two-component sensor histidine kinase"/>
    <property type="match status" value="1"/>
</dbReference>
<dbReference type="Gene3D" id="1.10.287.130">
    <property type="match status" value="1"/>
</dbReference>
<dbReference type="PANTHER" id="PTHR45436">
    <property type="entry name" value="SENSOR HISTIDINE KINASE YKOH"/>
    <property type="match status" value="1"/>
</dbReference>
<dbReference type="PROSITE" id="PS50109">
    <property type="entry name" value="HIS_KIN"/>
    <property type="match status" value="1"/>
</dbReference>
<dbReference type="InterPro" id="IPR036890">
    <property type="entry name" value="HATPase_C_sf"/>
</dbReference>
<keyword evidence="17" id="KW-1185">Reference proteome</keyword>
<dbReference type="SUPFAM" id="SSF55874">
    <property type="entry name" value="ATPase domain of HSP90 chaperone/DNA topoisomerase II/histidine kinase"/>
    <property type="match status" value="1"/>
</dbReference>
<dbReference type="GO" id="GO:0005509">
    <property type="term" value="F:calcium ion binding"/>
    <property type="evidence" value="ECO:0007669"/>
    <property type="project" value="UniProtKB-ARBA"/>
</dbReference>
<evidence type="ECO:0000256" key="7">
    <source>
        <dbReference type="ARBA" id="ARBA00022692"/>
    </source>
</evidence>
<dbReference type="PANTHER" id="PTHR45436:SF5">
    <property type="entry name" value="SENSOR HISTIDINE KINASE TRCS"/>
    <property type="match status" value="1"/>
</dbReference>
<dbReference type="InterPro" id="IPR004358">
    <property type="entry name" value="Sig_transdc_His_kin-like_C"/>
</dbReference>
<dbReference type="InterPro" id="IPR005467">
    <property type="entry name" value="His_kinase_dom"/>
</dbReference>
<dbReference type="AlphaFoldDB" id="A0A917MVI9"/>
<name>A0A917MVI9_9MICC</name>
<keyword evidence="8 16" id="KW-0418">Kinase</keyword>
<dbReference type="EMBL" id="BMDC01000004">
    <property type="protein sequence ID" value="GGH66208.1"/>
    <property type="molecule type" value="Genomic_DNA"/>
</dbReference>
<keyword evidence="9 13" id="KW-1133">Transmembrane helix</keyword>
<reference evidence="16 17" key="1">
    <citation type="journal article" date="2014" name="Int. J. Syst. Evol. Microbiol.">
        <title>Complete genome sequence of Corynebacterium casei LMG S-19264T (=DSM 44701T), isolated from a smear-ripened cheese.</title>
        <authorList>
            <consortium name="US DOE Joint Genome Institute (JGI-PGF)"/>
            <person name="Walter F."/>
            <person name="Albersmeier A."/>
            <person name="Kalinowski J."/>
            <person name="Ruckert C."/>
        </authorList>
    </citation>
    <scope>NUCLEOTIDE SEQUENCE [LARGE SCALE GENOMIC DNA]</scope>
    <source>
        <strain evidence="16 17">CCM 8669</strain>
    </source>
</reference>
<dbReference type="Pfam" id="PF00512">
    <property type="entry name" value="HisKA"/>
    <property type="match status" value="1"/>
</dbReference>
<dbReference type="InterPro" id="IPR003594">
    <property type="entry name" value="HATPase_dom"/>
</dbReference>
<dbReference type="SUPFAM" id="SSF47384">
    <property type="entry name" value="Homodimeric domain of signal transducing histidine kinase"/>
    <property type="match status" value="1"/>
</dbReference>
<protein>
    <recommendedName>
        <fullName evidence="4">histidine kinase</fullName>
        <ecNumber evidence="4">2.7.13.3</ecNumber>
    </recommendedName>
</protein>
<dbReference type="EC" id="2.7.13.3" evidence="4"/>
<keyword evidence="10" id="KW-0902">Two-component regulatory system</keyword>
<evidence type="ECO:0000256" key="11">
    <source>
        <dbReference type="ARBA" id="ARBA00023136"/>
    </source>
</evidence>
<evidence type="ECO:0000256" key="5">
    <source>
        <dbReference type="ARBA" id="ARBA00022553"/>
    </source>
</evidence>
<evidence type="ECO:0000256" key="9">
    <source>
        <dbReference type="ARBA" id="ARBA00022989"/>
    </source>
</evidence>
<feature type="domain" description="HAMP" evidence="15">
    <location>
        <begin position="201"/>
        <end position="262"/>
    </location>
</feature>
<dbReference type="Pfam" id="PF00672">
    <property type="entry name" value="HAMP"/>
    <property type="match status" value="1"/>
</dbReference>
<dbReference type="Gene3D" id="3.30.565.10">
    <property type="entry name" value="Histidine kinase-like ATPase, C-terminal domain"/>
    <property type="match status" value="1"/>
</dbReference>
<comment type="caution">
    <text evidence="16">The sequence shown here is derived from an EMBL/GenBank/DDBJ whole genome shotgun (WGS) entry which is preliminary data.</text>
</comment>
<sequence length="493" mass="52918">MNLHRMPRLRTKLTAILVVMLGIACLIIGVSSYLTLQNSLMGQAAGRLSEAAHRAVTFSPGDEDDAAASSASQQVCSAERGRGPLDAPGQGAGTVSACLKQGEVIFSGILDSGGQFQTLSEADRAVLAEVPTTSNPVEVDLDRGDYLVESNAVPGESEVFVITGIPLHDVHTTLAVLALVMALGSAAVIVLAGWLGSWIIRRTMKPLERVSSVATAVAHTNLSTEMLPHGRVSVEDSHPDSEVGAVGFALNQLLDNVETALKDRQRTEDQMRDFIADASHELRTPLAAIRGYSDLIRWTENLSESGEQSVDRIESQTHRMSRLVEDLLLLARLDEGREPEKATVDLTELLIENVSDFQVAAGDHTWKMDLPEQPVEVWADPAQLQQVLVNLLSNARKHTDPGTVVTASLDISPESREALLRVSDNGAGISPDFIDKIFDRFSRADRARSGSDGTTGLGLPIVKAILEAHGGSISVSSRPGYTEFTCRLPLAAE</sequence>
<dbReference type="PROSITE" id="PS51257">
    <property type="entry name" value="PROKAR_LIPOPROTEIN"/>
    <property type="match status" value="1"/>
</dbReference>